<evidence type="ECO:0000313" key="3">
    <source>
        <dbReference type="EMBL" id="GLB40694.1"/>
    </source>
</evidence>
<protein>
    <submittedName>
        <fullName evidence="3">GroES-like protein</fullName>
    </submittedName>
</protein>
<dbReference type="PANTHER" id="PTHR45348">
    <property type="entry name" value="HYPOTHETICAL OXIDOREDUCTASE (EUROFUNG)"/>
    <property type="match status" value="1"/>
</dbReference>
<dbReference type="InterPro" id="IPR020843">
    <property type="entry name" value="ER"/>
</dbReference>
<dbReference type="PANTHER" id="PTHR45348:SF2">
    <property type="entry name" value="ZINC-TYPE ALCOHOL DEHYDROGENASE-LIKE PROTEIN C2E1P3.01"/>
    <property type="match status" value="1"/>
</dbReference>
<accession>A0A9P3PSG7</accession>
<proteinExistence type="predicted"/>
<dbReference type="Proteomes" id="UP001063166">
    <property type="component" value="Unassembled WGS sequence"/>
</dbReference>
<dbReference type="OrthoDB" id="3233595at2759"/>
<dbReference type="AlphaFoldDB" id="A0A9P3PSG7"/>
<organism evidence="3 4">
    <name type="scientific">Lyophyllum shimeji</name>
    <name type="common">Hon-shimeji</name>
    <name type="synonym">Tricholoma shimeji</name>
    <dbReference type="NCBI Taxonomy" id="47721"/>
    <lineage>
        <taxon>Eukaryota</taxon>
        <taxon>Fungi</taxon>
        <taxon>Dikarya</taxon>
        <taxon>Basidiomycota</taxon>
        <taxon>Agaricomycotina</taxon>
        <taxon>Agaricomycetes</taxon>
        <taxon>Agaricomycetidae</taxon>
        <taxon>Agaricales</taxon>
        <taxon>Tricholomatineae</taxon>
        <taxon>Lyophyllaceae</taxon>
        <taxon>Lyophyllum</taxon>
    </lineage>
</organism>
<dbReference type="InterPro" id="IPR013154">
    <property type="entry name" value="ADH-like_N"/>
</dbReference>
<dbReference type="SUPFAM" id="SSF51735">
    <property type="entry name" value="NAD(P)-binding Rossmann-fold domains"/>
    <property type="match status" value="1"/>
</dbReference>
<dbReference type="CDD" id="cd08249">
    <property type="entry name" value="enoyl_reductase_like"/>
    <property type="match status" value="1"/>
</dbReference>
<dbReference type="SMART" id="SM00829">
    <property type="entry name" value="PKS_ER"/>
    <property type="match status" value="1"/>
</dbReference>
<dbReference type="Pfam" id="PF00107">
    <property type="entry name" value="ADH_zinc_N"/>
    <property type="match status" value="1"/>
</dbReference>
<dbReference type="Gene3D" id="3.90.180.10">
    <property type="entry name" value="Medium-chain alcohol dehydrogenases, catalytic domain"/>
    <property type="match status" value="1"/>
</dbReference>
<dbReference type="EMBL" id="BRPK01000008">
    <property type="protein sequence ID" value="GLB40694.1"/>
    <property type="molecule type" value="Genomic_DNA"/>
</dbReference>
<feature type="region of interest" description="Disordered" evidence="1">
    <location>
        <begin position="52"/>
        <end position="79"/>
    </location>
</feature>
<name>A0A9P3PSG7_LYOSH</name>
<reference evidence="3" key="1">
    <citation type="submission" date="2022-07" db="EMBL/GenBank/DDBJ databases">
        <title>The genome of Lyophyllum shimeji provides insight into the initial evolution of ectomycorrhizal fungal genome.</title>
        <authorList>
            <person name="Kobayashi Y."/>
            <person name="Shibata T."/>
            <person name="Hirakawa H."/>
            <person name="Shigenobu S."/>
            <person name="Nishiyama T."/>
            <person name="Yamada A."/>
            <person name="Hasebe M."/>
            <person name="Kawaguchi M."/>
        </authorList>
    </citation>
    <scope>NUCLEOTIDE SEQUENCE</scope>
    <source>
        <strain evidence="3">AT787</strain>
    </source>
</reference>
<dbReference type="InterPro" id="IPR011032">
    <property type="entry name" value="GroES-like_sf"/>
</dbReference>
<comment type="caution">
    <text evidence="3">The sequence shown here is derived from an EMBL/GenBank/DDBJ whole genome shotgun (WGS) entry which is preliminary data.</text>
</comment>
<keyword evidence="4" id="KW-1185">Reference proteome</keyword>
<dbReference type="Pfam" id="PF08240">
    <property type="entry name" value="ADH_N"/>
    <property type="match status" value="1"/>
</dbReference>
<feature type="domain" description="Enoyl reductase (ER)" evidence="2">
    <location>
        <begin position="92"/>
        <end position="428"/>
    </location>
</feature>
<evidence type="ECO:0000313" key="4">
    <source>
        <dbReference type="Proteomes" id="UP001063166"/>
    </source>
</evidence>
<dbReference type="GO" id="GO:0016651">
    <property type="term" value="F:oxidoreductase activity, acting on NAD(P)H"/>
    <property type="evidence" value="ECO:0007669"/>
    <property type="project" value="InterPro"/>
</dbReference>
<dbReference type="InterPro" id="IPR036291">
    <property type="entry name" value="NAD(P)-bd_dom_sf"/>
</dbReference>
<dbReference type="Gene3D" id="3.40.50.720">
    <property type="entry name" value="NAD(P)-binding Rossmann-like Domain"/>
    <property type="match status" value="1"/>
</dbReference>
<dbReference type="SUPFAM" id="SSF50129">
    <property type="entry name" value="GroES-like"/>
    <property type="match status" value="1"/>
</dbReference>
<dbReference type="InterPro" id="IPR013149">
    <property type="entry name" value="ADH-like_C"/>
</dbReference>
<evidence type="ECO:0000259" key="2">
    <source>
        <dbReference type="SMART" id="SM00829"/>
    </source>
</evidence>
<evidence type="ECO:0000256" key="1">
    <source>
        <dbReference type="SAM" id="MobiDB-lite"/>
    </source>
</evidence>
<dbReference type="InterPro" id="IPR047122">
    <property type="entry name" value="Trans-enoyl_RdTase-like"/>
</dbReference>
<gene>
    <name evidence="3" type="ORF">LshimejAT787_0805650</name>
</gene>
<sequence length="434" mass="46278">MSPSLRMQSPPAQQCDESLRQPTLIAHHITLVVVNSAHSRLRLASSRSIIGMPRQRRAERKGQNLNTPPSTALEPEMSSTSHKALFLTSERGTFELGTQPTPIPGPGELLVRIEAAALNPLEWKLKEWGTTIGLPRGYPAILGVDVAGIVVQLGEGVEGFEKGDRTVYQGWWSNDKTGFQQYGLVDARYAAKVPSNISLEEAASIPCALVAAIAGLYVPKPHGAGLTLPLSPSTRGKNAGQPILVLGGASSLGQAAIQFARLSGCSPILTTASLKNTDFLTSLGATHVLDRTLSFPALQSQISQIIQEKGKPLGVVYDAISEPETQQAGYDLLADGAGGHLVLVLPEQITRKGGEGKKNVTVGMIYGHWEHPRLSEVGVEVHRALTGLLQEGLFKPNRVEVLPGGLRGIAGGLERLKEGKVSGTKLVVRPQETE</sequence>